<dbReference type="PROSITE" id="PS50181">
    <property type="entry name" value="FBOX"/>
    <property type="match status" value="1"/>
</dbReference>
<dbReference type="EMBL" id="KI392062">
    <property type="protein sequence ID" value="ERN19871.1"/>
    <property type="molecule type" value="Genomic_DNA"/>
</dbReference>
<proteinExistence type="predicted"/>
<accession>U5D2L4</accession>
<evidence type="ECO:0000313" key="2">
    <source>
        <dbReference type="EMBL" id="ERN19871.1"/>
    </source>
</evidence>
<evidence type="ECO:0000259" key="1">
    <source>
        <dbReference type="PROSITE" id="PS50181"/>
    </source>
</evidence>
<dbReference type="Proteomes" id="UP000017836">
    <property type="component" value="Unassembled WGS sequence"/>
</dbReference>
<dbReference type="Pfam" id="PF08268">
    <property type="entry name" value="FBA_3"/>
    <property type="match status" value="1"/>
</dbReference>
<dbReference type="InterPro" id="IPR036047">
    <property type="entry name" value="F-box-like_dom_sf"/>
</dbReference>
<dbReference type="Pfam" id="PF00646">
    <property type="entry name" value="F-box"/>
    <property type="match status" value="1"/>
</dbReference>
<dbReference type="InterPro" id="IPR050796">
    <property type="entry name" value="SCF_F-box_component"/>
</dbReference>
<sequence length="387" mass="44312">MEQEPDDSMVSSEQERHTEEEMVSLSSILPDELVTKILISLPVKSICRFKVVSRPWQSLLSSSHFAITFSLSNTRSLFLQNNQMFFASAENINNPSSYTKTAFQHQDLTSMACHNGIACCLVKSIIQDGYFRRDSFFTVGNPLAQKQFMGLPRLAFGVQKIFGFYFNPIDKKFKILVGTRKNCSCLIFDSSIGRWRRPRNQPNFRIHTPWFMVCVGFTCYVLCNGENERHLLALDMETEEWEIILTPTRLNDKDCSYRIHERDSCLCLIQVGPHSQEQAHAWLLTEGKKWVEVMNADLTSLLFKKLGRLGVYDFFASANLFIGDILLIHIQNRRPVNFLSNTSVGITYNTNNARLSEVIEDPNMSCVFLNRSSLFTAEKKNGEIHIG</sequence>
<dbReference type="Gramene" id="ERN19871">
    <property type="protein sequence ID" value="ERN19871"/>
    <property type="gene ID" value="AMTR_s00071p00033850"/>
</dbReference>
<keyword evidence="3" id="KW-1185">Reference proteome</keyword>
<evidence type="ECO:0000313" key="3">
    <source>
        <dbReference type="Proteomes" id="UP000017836"/>
    </source>
</evidence>
<dbReference type="CDD" id="cd22157">
    <property type="entry name" value="F-box_AtFBW1-like"/>
    <property type="match status" value="1"/>
</dbReference>
<protein>
    <recommendedName>
        <fullName evidence="1">F-box domain-containing protein</fullName>
    </recommendedName>
</protein>
<reference evidence="3" key="1">
    <citation type="journal article" date="2013" name="Science">
        <title>The Amborella genome and the evolution of flowering plants.</title>
        <authorList>
            <consortium name="Amborella Genome Project"/>
        </authorList>
    </citation>
    <scope>NUCLEOTIDE SEQUENCE [LARGE SCALE GENOMIC DNA]</scope>
</reference>
<dbReference type="HOGENOM" id="CLU_055525_1_0_1"/>
<dbReference type="PANTHER" id="PTHR31672:SF8">
    <property type="entry name" value="F-BOX DOMAIN-CONTAINING PROTEIN"/>
    <property type="match status" value="1"/>
</dbReference>
<dbReference type="InterPro" id="IPR013187">
    <property type="entry name" value="F-box-assoc_dom_typ3"/>
</dbReference>
<dbReference type="OMA" id="CNGENER"/>
<dbReference type="AlphaFoldDB" id="U5D2L4"/>
<dbReference type="PANTHER" id="PTHR31672">
    <property type="entry name" value="BNACNNG10540D PROTEIN"/>
    <property type="match status" value="1"/>
</dbReference>
<dbReference type="SMART" id="SM00256">
    <property type="entry name" value="FBOX"/>
    <property type="match status" value="1"/>
</dbReference>
<dbReference type="InterPro" id="IPR001810">
    <property type="entry name" value="F-box_dom"/>
</dbReference>
<dbReference type="Gene3D" id="1.20.1280.50">
    <property type="match status" value="1"/>
</dbReference>
<organism evidence="2 3">
    <name type="scientific">Amborella trichopoda</name>
    <dbReference type="NCBI Taxonomy" id="13333"/>
    <lineage>
        <taxon>Eukaryota</taxon>
        <taxon>Viridiplantae</taxon>
        <taxon>Streptophyta</taxon>
        <taxon>Embryophyta</taxon>
        <taxon>Tracheophyta</taxon>
        <taxon>Spermatophyta</taxon>
        <taxon>Magnoliopsida</taxon>
        <taxon>Amborellales</taxon>
        <taxon>Amborellaceae</taxon>
        <taxon>Amborella</taxon>
    </lineage>
</organism>
<name>U5D2L4_AMBTC</name>
<dbReference type="SUPFAM" id="SSF81383">
    <property type="entry name" value="F-box domain"/>
    <property type="match status" value="1"/>
</dbReference>
<gene>
    <name evidence="2" type="ORF">AMTR_s00071p00033850</name>
</gene>
<feature type="domain" description="F-box" evidence="1">
    <location>
        <begin position="23"/>
        <end position="69"/>
    </location>
</feature>